<protein>
    <submittedName>
        <fullName evidence="2">Kinase-like domain-containing protein</fullName>
    </submittedName>
</protein>
<dbReference type="PROSITE" id="PS50011">
    <property type="entry name" value="PROTEIN_KINASE_DOM"/>
    <property type="match status" value="1"/>
</dbReference>
<evidence type="ECO:0000259" key="1">
    <source>
        <dbReference type="PROSITE" id="PS50011"/>
    </source>
</evidence>
<dbReference type="InterPro" id="IPR051681">
    <property type="entry name" value="Ser/Thr_Kinases-Pseudokinases"/>
</dbReference>
<keyword evidence="3" id="KW-1185">Reference proteome</keyword>
<organism evidence="2 3">
    <name type="scientific">Gigaspora rosea</name>
    <dbReference type="NCBI Taxonomy" id="44941"/>
    <lineage>
        <taxon>Eukaryota</taxon>
        <taxon>Fungi</taxon>
        <taxon>Fungi incertae sedis</taxon>
        <taxon>Mucoromycota</taxon>
        <taxon>Glomeromycotina</taxon>
        <taxon>Glomeromycetes</taxon>
        <taxon>Diversisporales</taxon>
        <taxon>Gigasporaceae</taxon>
        <taxon>Gigaspora</taxon>
    </lineage>
</organism>
<dbReference type="SUPFAM" id="SSF81901">
    <property type="entry name" value="HCP-like"/>
    <property type="match status" value="1"/>
</dbReference>
<dbReference type="InterPro" id="IPR000719">
    <property type="entry name" value="Prot_kinase_dom"/>
</dbReference>
<dbReference type="PANTHER" id="PTHR44329">
    <property type="entry name" value="SERINE/THREONINE-PROTEIN KINASE TNNI3K-RELATED"/>
    <property type="match status" value="1"/>
</dbReference>
<dbReference type="GO" id="GO:0004674">
    <property type="term" value="F:protein serine/threonine kinase activity"/>
    <property type="evidence" value="ECO:0007669"/>
    <property type="project" value="TreeGrafter"/>
</dbReference>
<keyword evidence="2" id="KW-0418">Kinase</keyword>
<dbReference type="GO" id="GO:0005524">
    <property type="term" value="F:ATP binding"/>
    <property type="evidence" value="ECO:0007669"/>
    <property type="project" value="InterPro"/>
</dbReference>
<dbReference type="EMBL" id="QKWP01001103">
    <property type="protein sequence ID" value="RIB11711.1"/>
    <property type="molecule type" value="Genomic_DNA"/>
</dbReference>
<gene>
    <name evidence="2" type="ORF">C2G38_2102877</name>
</gene>
<dbReference type="SMART" id="SM00671">
    <property type="entry name" value="SEL1"/>
    <property type="match status" value="1"/>
</dbReference>
<dbReference type="InterPro" id="IPR011009">
    <property type="entry name" value="Kinase-like_dom_sf"/>
</dbReference>
<dbReference type="Pfam" id="PF08238">
    <property type="entry name" value="Sel1"/>
    <property type="match status" value="1"/>
</dbReference>
<reference evidence="2 3" key="1">
    <citation type="submission" date="2018-06" db="EMBL/GenBank/DDBJ databases">
        <title>Comparative genomics reveals the genomic features of Rhizophagus irregularis, R. cerebriforme, R. diaphanum and Gigaspora rosea, and their symbiotic lifestyle signature.</title>
        <authorList>
            <person name="Morin E."/>
            <person name="San Clemente H."/>
            <person name="Chen E.C.H."/>
            <person name="De La Providencia I."/>
            <person name="Hainaut M."/>
            <person name="Kuo A."/>
            <person name="Kohler A."/>
            <person name="Murat C."/>
            <person name="Tang N."/>
            <person name="Roy S."/>
            <person name="Loubradou J."/>
            <person name="Henrissat B."/>
            <person name="Grigoriev I.V."/>
            <person name="Corradi N."/>
            <person name="Roux C."/>
            <person name="Martin F.M."/>
        </authorList>
    </citation>
    <scope>NUCLEOTIDE SEQUENCE [LARGE SCALE GENOMIC DNA]</scope>
    <source>
        <strain evidence="2 3">DAOM 194757</strain>
    </source>
</reference>
<feature type="domain" description="Protein kinase" evidence="1">
    <location>
        <begin position="128"/>
        <end position="401"/>
    </location>
</feature>
<dbReference type="AlphaFoldDB" id="A0A397UQ66"/>
<proteinExistence type="predicted"/>
<dbReference type="Gene3D" id="1.25.40.10">
    <property type="entry name" value="Tetratricopeptide repeat domain"/>
    <property type="match status" value="1"/>
</dbReference>
<comment type="caution">
    <text evidence="2">The sequence shown here is derived from an EMBL/GenBank/DDBJ whole genome shotgun (WGS) entry which is preliminary data.</text>
</comment>
<dbReference type="InterPro" id="IPR006597">
    <property type="entry name" value="Sel1-like"/>
</dbReference>
<dbReference type="InterPro" id="IPR011990">
    <property type="entry name" value="TPR-like_helical_dom_sf"/>
</dbReference>
<dbReference type="Pfam" id="PF07714">
    <property type="entry name" value="PK_Tyr_Ser-Thr"/>
    <property type="match status" value="1"/>
</dbReference>
<dbReference type="Gene3D" id="1.10.510.10">
    <property type="entry name" value="Transferase(Phosphotransferase) domain 1"/>
    <property type="match status" value="1"/>
</dbReference>
<dbReference type="SUPFAM" id="SSF56112">
    <property type="entry name" value="Protein kinase-like (PK-like)"/>
    <property type="match status" value="1"/>
</dbReference>
<evidence type="ECO:0000313" key="3">
    <source>
        <dbReference type="Proteomes" id="UP000266673"/>
    </source>
</evidence>
<sequence>MNNSNGMYQVGYCYHLGIGVEIDKQKAFTNYLKSAEAGNSNGIWKTAISYYHKNYDKYDEWFEKESKYGKCAHCNEDNSKPAWCITCDPDLTTRWTIGDKDIDVCVKAFQLRADTYENAIEWIPFNRLSDVKEIGKGGFGSVYSATWLDGIRKVYGNVRAREPSSIVALKTLASSKENNDFLKEFKSLMTCKLNYYKLAIYGITQNTETKDYLMVFQYADKGSLQKYLTKNFCKLTWQTKLQILRDIADELKNIHLHAKYIHADFHSGNILQDQRTNKNTQSYIADLGLSRKDDVNVSGDEIYGVMPYVAPEVLSGEQQFTQKADIYGFGVIMAEMSTGQRPFDGRKFDVKLSVEICRGLRPEFAPETPNCYIELAEKCMNSDPQKRPSAFDIRGTIEDWLRRMDDNAKIKYSFLKIDDNDEIKKQFLEADKVIKSLPIPKHPDEMYTSKIISTKIISKAIKDSNQA</sequence>
<name>A0A397UQ66_9GLOM</name>
<evidence type="ECO:0000313" key="2">
    <source>
        <dbReference type="EMBL" id="RIB11711.1"/>
    </source>
</evidence>
<dbReference type="Proteomes" id="UP000266673">
    <property type="component" value="Unassembled WGS sequence"/>
</dbReference>
<dbReference type="STRING" id="44941.A0A397UQ66"/>
<dbReference type="OrthoDB" id="4062651at2759"/>
<dbReference type="InterPro" id="IPR001245">
    <property type="entry name" value="Ser-Thr/Tyr_kinase_cat_dom"/>
</dbReference>
<accession>A0A397UQ66</accession>
<keyword evidence="2" id="KW-0808">Transferase</keyword>